<proteinExistence type="predicted"/>
<dbReference type="AlphaFoldDB" id="A0A5E6RLZ1"/>
<dbReference type="Proteomes" id="UP000399692">
    <property type="component" value="Unassembled WGS sequence"/>
</dbReference>
<evidence type="ECO:0000313" key="1">
    <source>
        <dbReference type="EMBL" id="VVM69130.1"/>
    </source>
</evidence>
<dbReference type="EMBL" id="CABVHF010000003">
    <property type="protein sequence ID" value="VVM69130.1"/>
    <property type="molecule type" value="Genomic_DNA"/>
</dbReference>
<name>A0A5E6RLZ1_PSEFL</name>
<reference evidence="1 2" key="1">
    <citation type="submission" date="2019-09" db="EMBL/GenBank/DDBJ databases">
        <authorList>
            <person name="Chandra G."/>
            <person name="Truman W A."/>
        </authorList>
    </citation>
    <scope>NUCLEOTIDE SEQUENCE [LARGE SCALE GENOMIC DNA]</scope>
    <source>
        <strain evidence="1">PS631</strain>
    </source>
</reference>
<organism evidence="1 2">
    <name type="scientific">Pseudomonas fluorescens</name>
    <dbReference type="NCBI Taxonomy" id="294"/>
    <lineage>
        <taxon>Bacteria</taxon>
        <taxon>Pseudomonadati</taxon>
        <taxon>Pseudomonadota</taxon>
        <taxon>Gammaproteobacteria</taxon>
        <taxon>Pseudomonadales</taxon>
        <taxon>Pseudomonadaceae</taxon>
        <taxon>Pseudomonas</taxon>
    </lineage>
</organism>
<sequence length="94" mass="10568">MVAVAAYAPFRLLAFAIKNNVLNEEYGPLLHFPATLSEHSFISYHIENHPASHYAKRTPRELLGRDSYQPFVIETSTGQPSGISKKHVGYELLL</sequence>
<evidence type="ECO:0000313" key="2">
    <source>
        <dbReference type="Proteomes" id="UP000399692"/>
    </source>
</evidence>
<gene>
    <name evidence="1" type="ORF">PS631_01711</name>
</gene>
<accession>A0A5E6RLZ1</accession>
<protein>
    <submittedName>
        <fullName evidence="1">Uncharacterized protein</fullName>
    </submittedName>
</protein>